<dbReference type="PANTHER" id="PTHR23389:SF3">
    <property type="entry name" value="CHROMOSOME TRANSMISSION FIDELITY PROTEIN 18 HOMOLOG"/>
    <property type="match status" value="1"/>
</dbReference>
<dbReference type="PANTHER" id="PTHR23389">
    <property type="entry name" value="CHROMOSOME TRANSMISSION FIDELITY FACTOR 18"/>
    <property type="match status" value="1"/>
</dbReference>
<feature type="region of interest" description="Disordered" evidence="1">
    <location>
        <begin position="508"/>
        <end position="527"/>
    </location>
</feature>
<dbReference type="OrthoDB" id="2195431at2759"/>
<dbReference type="SUPFAM" id="SSF52540">
    <property type="entry name" value="P-loop containing nucleoside triphosphate hydrolases"/>
    <property type="match status" value="1"/>
</dbReference>
<gene>
    <name evidence="3" type="ORF">RCC_05654</name>
</gene>
<feature type="domain" description="AAA+ ATPase" evidence="2">
    <location>
        <begin position="222"/>
        <end position="390"/>
    </location>
</feature>
<name>A0A2D3UWN2_9PEZI</name>
<evidence type="ECO:0000259" key="2">
    <source>
        <dbReference type="SMART" id="SM00382"/>
    </source>
</evidence>
<dbReference type="InterPro" id="IPR003959">
    <property type="entry name" value="ATPase_AAA_core"/>
</dbReference>
<dbReference type="AlphaFoldDB" id="A0A2D3UWN2"/>
<evidence type="ECO:0000256" key="1">
    <source>
        <dbReference type="SAM" id="MobiDB-lite"/>
    </source>
</evidence>
<dbReference type="GO" id="GO:0016887">
    <property type="term" value="F:ATP hydrolysis activity"/>
    <property type="evidence" value="ECO:0007669"/>
    <property type="project" value="InterPro"/>
</dbReference>
<dbReference type="Pfam" id="PF00004">
    <property type="entry name" value="AAA"/>
    <property type="match status" value="1"/>
</dbReference>
<evidence type="ECO:0000313" key="3">
    <source>
        <dbReference type="EMBL" id="CZT19798.1"/>
    </source>
</evidence>
<keyword evidence="4" id="KW-1185">Reference proteome</keyword>
<dbReference type="GO" id="GO:0005524">
    <property type="term" value="F:ATP binding"/>
    <property type="evidence" value="ECO:0007669"/>
    <property type="project" value="InterPro"/>
</dbReference>
<evidence type="ECO:0000313" key="4">
    <source>
        <dbReference type="Proteomes" id="UP000225277"/>
    </source>
</evidence>
<dbReference type="InterPro" id="IPR003593">
    <property type="entry name" value="AAA+_ATPase"/>
</dbReference>
<feature type="region of interest" description="Disordered" evidence="1">
    <location>
        <begin position="77"/>
        <end position="100"/>
    </location>
</feature>
<dbReference type="Gene3D" id="3.40.50.300">
    <property type="entry name" value="P-loop containing nucleotide triphosphate hydrolases"/>
    <property type="match status" value="1"/>
</dbReference>
<dbReference type="InterPro" id="IPR027417">
    <property type="entry name" value="P-loop_NTPase"/>
</dbReference>
<sequence length="895" mass="97797">MLSSSPPCEPGTDDLAELYGIAPNTIASTAPTTFSDDLEALNEVAVESKRAKTAAGIVVQHRSWKISDVFHSDAQEAAGSSPVRIPTMASSPPLTPSPIKKRKFGQLDLGNSALTRPAKAQRSFFGIDIHRLLEDAQAEETLPKPIQELPTPPSEPVSKKSTLLWTEKYRAKKFTDLIGDERTHRAVMHWLKRWDQIVFPGSYRPKAKSKGAGDAVFEEKPLRKILMLTGPPGLGKTTLAHVCAKQAGYEVQEINASDERSSTVVKTRIRDMVGTENVKGIDTKTASGHTRKAGKPVCVIVDEVDGVVGGSGASGEGGFVKALIDLIMLDQKNSSGALSSLQQGPARKKKGERFRMLRPLILVCNDVYHPSLRPLRQSSVAEVIRVGKPAVQNMITRLHNIFQKEGVPCETDGVRRLCEAAWGVSNRKEDKHGSGTGEGDMRGIMVVGEWVAGKLRASNEINVRLTRKWVEDHVIRDLAHDGGAARGLGRGGPKEIVERVFKEGAGFPKQSNLVTPQQKNGGNTGVKGVAEGIRRTATQRLRELVDTLGDTDRIMGDCFASYPEHPFQDDTFLSKPDAAYEWLNFHDQLSSVVFSSNEWELAPYLSTPVLAFHHLFASPTRSQYVAPVDNEDDATPVHPLAGPGASWAAHEAEKQNTAHMQTLQSALSLPLTRLFSSTANMATDLQPYLFRILTPNINPVVVGGNDKEKGTASVRKASEQALVKRAVNAMGASGVRFDRVRVSDDSGSLYGAPQWIYRMEPPLDTLCTFETGGPGFGDSSGKTRYAVRQVLEQEWKKEEARIAEESRLARFGVSSLVPVAPSSKRGVLTDEEMLKRSIARDFFGRPIAALAPEAQKTKDAEDKEKQGPSVWIAFHEGYSNAVRKPITLAEFMKDL</sequence>
<dbReference type="STRING" id="112498.A0A2D3UWN2"/>
<dbReference type="GO" id="GO:0005634">
    <property type="term" value="C:nucleus"/>
    <property type="evidence" value="ECO:0007669"/>
    <property type="project" value="TreeGrafter"/>
</dbReference>
<protein>
    <submittedName>
        <fullName evidence="3">Related to DNA replication checkpoint protein CHL12/CTF18</fullName>
    </submittedName>
</protein>
<dbReference type="RefSeq" id="XP_023626688.1">
    <property type="nucleotide sequence ID" value="XM_023770920.1"/>
</dbReference>
<feature type="compositionally biased region" description="Polar residues" evidence="1">
    <location>
        <begin position="509"/>
        <end position="521"/>
    </location>
</feature>
<dbReference type="GeneID" id="35600807"/>
<reference evidence="3 4" key="1">
    <citation type="submission" date="2016-03" db="EMBL/GenBank/DDBJ databases">
        <authorList>
            <person name="Ploux O."/>
        </authorList>
    </citation>
    <scope>NUCLEOTIDE SEQUENCE [LARGE SCALE GENOMIC DNA]</scope>
    <source>
        <strain evidence="3 4">URUG2</strain>
    </source>
</reference>
<dbReference type="CDD" id="cd00009">
    <property type="entry name" value="AAA"/>
    <property type="match status" value="1"/>
</dbReference>
<dbReference type="EMBL" id="FJUY01000008">
    <property type="protein sequence ID" value="CZT19798.1"/>
    <property type="molecule type" value="Genomic_DNA"/>
</dbReference>
<accession>A0A2D3UWN2</accession>
<dbReference type="GO" id="GO:0003677">
    <property type="term" value="F:DNA binding"/>
    <property type="evidence" value="ECO:0007669"/>
    <property type="project" value="TreeGrafter"/>
</dbReference>
<organism evidence="3 4">
    <name type="scientific">Ramularia collo-cygni</name>
    <dbReference type="NCBI Taxonomy" id="112498"/>
    <lineage>
        <taxon>Eukaryota</taxon>
        <taxon>Fungi</taxon>
        <taxon>Dikarya</taxon>
        <taxon>Ascomycota</taxon>
        <taxon>Pezizomycotina</taxon>
        <taxon>Dothideomycetes</taxon>
        <taxon>Dothideomycetidae</taxon>
        <taxon>Mycosphaerellales</taxon>
        <taxon>Mycosphaerellaceae</taxon>
        <taxon>Ramularia</taxon>
    </lineage>
</organism>
<dbReference type="Proteomes" id="UP000225277">
    <property type="component" value="Unassembled WGS sequence"/>
</dbReference>
<dbReference type="SMART" id="SM00382">
    <property type="entry name" value="AAA"/>
    <property type="match status" value="1"/>
</dbReference>
<proteinExistence type="predicted"/>